<dbReference type="Proteomes" id="UP000682877">
    <property type="component" value="Chromosome 1"/>
</dbReference>
<feature type="repeat" description="ANK" evidence="7">
    <location>
        <begin position="258"/>
        <end position="290"/>
    </location>
</feature>
<feature type="repeat" description="ANK" evidence="7">
    <location>
        <begin position="224"/>
        <end position="246"/>
    </location>
</feature>
<dbReference type="InterPro" id="IPR036770">
    <property type="entry name" value="Ankyrin_rpt-contain_sf"/>
</dbReference>
<feature type="repeat" description="ANK" evidence="7">
    <location>
        <begin position="440"/>
        <end position="463"/>
    </location>
</feature>
<evidence type="ECO:0000256" key="8">
    <source>
        <dbReference type="SAM" id="Phobius"/>
    </source>
</evidence>
<dbReference type="Gene3D" id="1.25.40.20">
    <property type="entry name" value="Ankyrin repeat-containing domain"/>
    <property type="match status" value="2"/>
</dbReference>
<evidence type="ECO:0000259" key="9">
    <source>
        <dbReference type="Pfam" id="PF13962"/>
    </source>
</evidence>
<dbReference type="SMART" id="SM00248">
    <property type="entry name" value="ANK"/>
    <property type="match status" value="9"/>
</dbReference>
<dbReference type="InterPro" id="IPR026961">
    <property type="entry name" value="PGG_dom"/>
</dbReference>
<feature type="transmembrane region" description="Helical" evidence="8">
    <location>
        <begin position="684"/>
        <end position="707"/>
    </location>
</feature>
<evidence type="ECO:0000313" key="11">
    <source>
        <dbReference type="Proteomes" id="UP000682877"/>
    </source>
</evidence>
<dbReference type="SUPFAM" id="SSF48403">
    <property type="entry name" value="Ankyrin repeat"/>
    <property type="match status" value="1"/>
</dbReference>
<dbReference type="Pfam" id="PF00023">
    <property type="entry name" value="Ank"/>
    <property type="match status" value="1"/>
</dbReference>
<feature type="repeat" description="ANK" evidence="7">
    <location>
        <begin position="510"/>
        <end position="530"/>
    </location>
</feature>
<evidence type="ECO:0000256" key="2">
    <source>
        <dbReference type="ARBA" id="ARBA00022692"/>
    </source>
</evidence>
<feature type="transmembrane region" description="Helical" evidence="8">
    <location>
        <begin position="606"/>
        <end position="628"/>
    </location>
</feature>
<proteinExistence type="predicted"/>
<dbReference type="PANTHER" id="PTHR24186">
    <property type="entry name" value="PROTEIN PHOSPHATASE 1 REGULATORY SUBUNIT"/>
    <property type="match status" value="1"/>
</dbReference>
<dbReference type="PROSITE" id="PS50297">
    <property type="entry name" value="ANK_REP_REGION"/>
    <property type="match status" value="4"/>
</dbReference>
<accession>A0A8S1ZBH0</accession>
<comment type="subcellular location">
    <subcellularLocation>
        <location evidence="1">Membrane</location>
        <topology evidence="1">Multi-pass membrane protein</topology>
    </subcellularLocation>
</comment>
<evidence type="ECO:0000313" key="10">
    <source>
        <dbReference type="EMBL" id="CAE5956443.1"/>
    </source>
</evidence>
<evidence type="ECO:0000256" key="6">
    <source>
        <dbReference type="ARBA" id="ARBA00023136"/>
    </source>
</evidence>
<dbReference type="CDD" id="cd02947">
    <property type="entry name" value="TRX_family"/>
    <property type="match status" value="1"/>
</dbReference>
<feature type="repeat" description="ANK" evidence="7">
    <location>
        <begin position="298"/>
        <end position="330"/>
    </location>
</feature>
<organism evidence="10 11">
    <name type="scientific">Arabidopsis arenosa</name>
    <name type="common">Sand rock-cress</name>
    <name type="synonym">Cardaminopsis arenosa</name>
    <dbReference type="NCBI Taxonomy" id="38785"/>
    <lineage>
        <taxon>Eukaryota</taxon>
        <taxon>Viridiplantae</taxon>
        <taxon>Streptophyta</taxon>
        <taxon>Embryophyta</taxon>
        <taxon>Tracheophyta</taxon>
        <taxon>Spermatophyta</taxon>
        <taxon>Magnoliopsida</taxon>
        <taxon>eudicotyledons</taxon>
        <taxon>Gunneridae</taxon>
        <taxon>Pentapetalae</taxon>
        <taxon>rosids</taxon>
        <taxon>malvids</taxon>
        <taxon>Brassicales</taxon>
        <taxon>Brassicaceae</taxon>
        <taxon>Camelineae</taxon>
        <taxon>Arabidopsis</taxon>
    </lineage>
</organism>
<name>A0A8S1ZBH0_ARAAE</name>
<keyword evidence="3" id="KW-0677">Repeat</keyword>
<dbReference type="PROSITE" id="PS50088">
    <property type="entry name" value="ANK_REPEAT"/>
    <property type="match status" value="5"/>
</dbReference>
<keyword evidence="5 7" id="KW-0040">ANK repeat</keyword>
<dbReference type="Pfam" id="PF13962">
    <property type="entry name" value="PGG"/>
    <property type="match status" value="1"/>
</dbReference>
<dbReference type="GO" id="GO:0005886">
    <property type="term" value="C:plasma membrane"/>
    <property type="evidence" value="ECO:0007669"/>
    <property type="project" value="TreeGrafter"/>
</dbReference>
<dbReference type="AlphaFoldDB" id="A0A8S1ZBH0"/>
<keyword evidence="2 8" id="KW-0812">Transmembrane</keyword>
<sequence length="770" mass="84397">MAAFTCTSSPPISIRSEMRIASSPTGSFSTRQMFSVLPESSGLRTRVSLSSVSKISRVSRLRRGVICEAQETATGIPVVNDSTWESLVLKADEPVFVDFWAPCQYGVRSIPTIMIFVKGEKKDTIIGAVSKTILATSIDKFLRFKVKVALIKTMKCDIKSEPGITSPTGFLSNPNELTISKDNDDEAEIMNPGILCAVRAGDKVSLLKRIKDDVKVTQRLVDNQGNSILHIAAALGHVHIVDYIISEFPNLLQKVNLMGETALHVAARAGNFNIVEILVRSITESSLYDDLIDAKSKNGDTALHAALKGKHVEVAFYLVSVKHDVSFDKNIDEVSPLYLAVEAGYRELVLKMLECSSSSPSKLASMLSGKSVIHAAMKANRRDILGIVLRQDPGLIELRNEEGRTCLSYGASIGSYEGIRYILAEFDKAASHLCYLTDDDGFTPIHMAAKEGQVRIIKEFLKHCPDSRELLNSQCQNILHVAAKAGKSKVVKYILKLDEGKRLMNEQDVDGNTPLHLASKHGYPMVVNMLTWNDGINLTTLNNDGFTALDIAETMKDNNTYVLYKRLIWMALVSAGAPNGPNPIPLNMSQSRIQSPERYKDSVNTLMVTATLVATVTFAAGLTLPGGYMSSGPDLGMAALVNELNFKVFLLFNNIAMCTSVITIMALIWAQLGDALLTKKAFQLALPLLLTAIVSMMMASVAGITLVVSDLPWLSHLVLAIDSAFLVVLMLLIIPYAFSSTRQGFLRHIFYFPYFLMLLVVNEESNNMDG</sequence>
<reference evidence="10" key="1">
    <citation type="submission" date="2021-01" db="EMBL/GenBank/DDBJ databases">
        <authorList>
            <person name="Bezrukov I."/>
        </authorList>
    </citation>
    <scope>NUCLEOTIDE SEQUENCE</scope>
</reference>
<dbReference type="EMBL" id="LR999451">
    <property type="protein sequence ID" value="CAE5956443.1"/>
    <property type="molecule type" value="Genomic_DNA"/>
</dbReference>
<dbReference type="InterPro" id="IPR036249">
    <property type="entry name" value="Thioredoxin-like_sf"/>
</dbReference>
<evidence type="ECO:0000256" key="1">
    <source>
        <dbReference type="ARBA" id="ARBA00004141"/>
    </source>
</evidence>
<dbReference type="FunFam" id="1.25.40.20:FF:000473">
    <property type="entry name" value="Ankyrin repeat family protein"/>
    <property type="match status" value="1"/>
</dbReference>
<feature type="domain" description="PGG" evidence="9">
    <location>
        <begin position="597"/>
        <end position="706"/>
    </location>
</feature>
<protein>
    <recommendedName>
        <fullName evidence="9">PGG domain-containing protein</fullName>
    </recommendedName>
</protein>
<evidence type="ECO:0000256" key="5">
    <source>
        <dbReference type="ARBA" id="ARBA00023043"/>
    </source>
</evidence>
<dbReference type="PANTHER" id="PTHR24186:SF46">
    <property type="entry name" value="PROTEIN ACCELERATED CELL DEATH 6-LIKE"/>
    <property type="match status" value="1"/>
</dbReference>
<dbReference type="Pfam" id="PF12796">
    <property type="entry name" value="Ank_2"/>
    <property type="match status" value="3"/>
</dbReference>
<keyword evidence="4 8" id="KW-1133">Transmembrane helix</keyword>
<evidence type="ECO:0000256" key="7">
    <source>
        <dbReference type="PROSITE-ProRule" id="PRU00023"/>
    </source>
</evidence>
<gene>
    <name evidence="10" type="ORF">AARE701A_LOCUS218</name>
</gene>
<dbReference type="SUPFAM" id="SSF52833">
    <property type="entry name" value="Thioredoxin-like"/>
    <property type="match status" value="1"/>
</dbReference>
<evidence type="ECO:0000256" key="4">
    <source>
        <dbReference type="ARBA" id="ARBA00022989"/>
    </source>
</evidence>
<evidence type="ECO:0000256" key="3">
    <source>
        <dbReference type="ARBA" id="ARBA00022737"/>
    </source>
</evidence>
<feature type="transmembrane region" description="Helical" evidence="8">
    <location>
        <begin position="648"/>
        <end position="672"/>
    </location>
</feature>
<feature type="transmembrane region" description="Helical" evidence="8">
    <location>
        <begin position="745"/>
        <end position="761"/>
    </location>
</feature>
<keyword evidence="6 8" id="KW-0472">Membrane</keyword>
<feature type="transmembrane region" description="Helical" evidence="8">
    <location>
        <begin position="713"/>
        <end position="738"/>
    </location>
</feature>
<dbReference type="InterPro" id="IPR002110">
    <property type="entry name" value="Ankyrin_rpt"/>
</dbReference>
<keyword evidence="11" id="KW-1185">Reference proteome</keyword>